<keyword evidence="8 12" id="KW-0472">Membrane</keyword>
<dbReference type="FunCoup" id="A0A803J8A5">
    <property type="interactions" value="296"/>
</dbReference>
<dbReference type="PANTHER" id="PTHR11394">
    <property type="entry name" value="TASTE RECEPTOR TYPE 2"/>
    <property type="match status" value="1"/>
</dbReference>
<dbReference type="Ensembl" id="ENSXETT00000108857">
    <property type="protein sequence ID" value="ENSXETP00000104098"/>
    <property type="gene ID" value="ENSXETG00000047145"/>
</dbReference>
<evidence type="ECO:0000256" key="13">
    <source>
        <dbReference type="SAM" id="Phobius"/>
    </source>
</evidence>
<dbReference type="GO" id="GO:0033038">
    <property type="term" value="F:bitter taste receptor activity"/>
    <property type="evidence" value="ECO:0007669"/>
    <property type="project" value="InterPro"/>
</dbReference>
<evidence type="ECO:0000256" key="8">
    <source>
        <dbReference type="ARBA" id="ARBA00023136"/>
    </source>
</evidence>
<dbReference type="FunFam" id="1.20.1070.10:FF:000055">
    <property type="entry name" value="Taste receptor type 2"/>
    <property type="match status" value="1"/>
</dbReference>
<evidence type="ECO:0000256" key="4">
    <source>
        <dbReference type="ARBA" id="ARBA00022606"/>
    </source>
</evidence>
<keyword evidence="7 12" id="KW-0297">G-protein coupled receptor</keyword>
<keyword evidence="10 12" id="KW-0807">Transducer</keyword>
<evidence type="ECO:0000256" key="6">
    <source>
        <dbReference type="ARBA" id="ARBA00022989"/>
    </source>
</evidence>
<feature type="transmembrane region" description="Helical" evidence="13">
    <location>
        <begin position="127"/>
        <end position="150"/>
    </location>
</feature>
<evidence type="ECO:0000256" key="12">
    <source>
        <dbReference type="RuleBase" id="RU004424"/>
    </source>
</evidence>
<reference evidence="14" key="2">
    <citation type="submission" date="2021-03" db="UniProtKB">
        <authorList>
            <consortium name="Ensembl"/>
        </authorList>
    </citation>
    <scope>IDENTIFICATION</scope>
</reference>
<sequence length="321" mass="35930">SLQVVCGFRIQGEVGFFLGAAVNGVIVGTFCLEWIRNRSLHVGDTTLMCLGFTRLFLHGSLFLFYLPQSFHAIHKPEVVTSISWALFVFFHTSSLWFASFLCAIYCVTVANYSNSLFVYVKRNISRLGTWMIVAILLTALTFSLLDWYIAYGFGLSPSNSTGIIQQRNSTGADGNAATTLGVQFVIYFMAVALPFTLYCLAALLLLNSLWRHVRQMRSSGTSFRSRSVDAHVGVLMKLAVSLLLYAVYYVTDTLGLYGQLETPWLLFCFVICCFYPTAHSLVLIYSNSRLRKACSLDQLALRVISHNPVFPHLLRIHPAPI</sequence>
<feature type="transmembrane region" description="Helical" evidence="13">
    <location>
        <begin position="86"/>
        <end position="107"/>
    </location>
</feature>
<proteinExistence type="inferred from homology"/>
<dbReference type="InParanoid" id="A0A803J8A5"/>
<evidence type="ECO:0000256" key="7">
    <source>
        <dbReference type="ARBA" id="ARBA00023040"/>
    </source>
</evidence>
<feature type="transmembrane region" description="Helical" evidence="13">
    <location>
        <begin position="14"/>
        <end position="35"/>
    </location>
</feature>
<dbReference type="AlphaFoldDB" id="A0A803J8A5"/>
<protein>
    <recommendedName>
        <fullName evidence="12">Taste receptor type 2</fullName>
    </recommendedName>
</protein>
<keyword evidence="3 12" id="KW-0919">Taste</keyword>
<dbReference type="GeneTree" id="ENSGT01150000286961"/>
<feature type="transmembrane region" description="Helical" evidence="13">
    <location>
        <begin position="184"/>
        <end position="209"/>
    </location>
</feature>
<keyword evidence="6 13" id="KW-1133">Transmembrane helix</keyword>
<feature type="transmembrane region" description="Helical" evidence="13">
    <location>
        <begin position="47"/>
        <end position="66"/>
    </location>
</feature>
<evidence type="ECO:0000256" key="9">
    <source>
        <dbReference type="ARBA" id="ARBA00023170"/>
    </source>
</evidence>
<comment type="subcellular location">
    <subcellularLocation>
        <location evidence="1 12">Membrane</location>
        <topology evidence="1 12">Multi-pass membrane protein</topology>
    </subcellularLocation>
</comment>
<evidence type="ECO:0000256" key="1">
    <source>
        <dbReference type="ARBA" id="ARBA00004141"/>
    </source>
</evidence>
<dbReference type="InterPro" id="IPR007960">
    <property type="entry name" value="TAS2R"/>
</dbReference>
<evidence type="ECO:0000256" key="2">
    <source>
        <dbReference type="ARBA" id="ARBA00007376"/>
    </source>
</evidence>
<evidence type="ECO:0000256" key="5">
    <source>
        <dbReference type="ARBA" id="ARBA00022692"/>
    </source>
</evidence>
<accession>A0A803J8A5</accession>
<keyword evidence="9 12" id="KW-0675">Receptor</keyword>
<evidence type="ECO:0000256" key="10">
    <source>
        <dbReference type="ARBA" id="ARBA00023224"/>
    </source>
</evidence>
<feature type="transmembrane region" description="Helical" evidence="13">
    <location>
        <begin position="230"/>
        <end position="251"/>
    </location>
</feature>
<dbReference type="PANTHER" id="PTHR11394:SF152">
    <property type="entry name" value="TASTE RECEPTOR TYPE 2"/>
    <property type="match status" value="1"/>
</dbReference>
<keyword evidence="4 12" id="KW-0716">Sensory transduction</keyword>
<feature type="transmembrane region" description="Helical" evidence="13">
    <location>
        <begin position="263"/>
        <end position="285"/>
    </location>
</feature>
<reference evidence="14" key="1">
    <citation type="journal article" date="2010" name="Science">
        <title>The genome of the Western clawed frog Xenopus tropicalis.</title>
        <authorList>
            <person name="Hellsten U."/>
            <person name="Harland R.M."/>
            <person name="Gilchrist M.J."/>
            <person name="Hendrix D."/>
            <person name="Jurka J."/>
            <person name="Kapitonov V."/>
            <person name="Ovcharenko I."/>
            <person name="Putnam N.H."/>
            <person name="Shu S."/>
            <person name="Taher L."/>
            <person name="Blitz I.L."/>
            <person name="Blumberg B."/>
            <person name="Dichmann D.S."/>
            <person name="Dubchak I."/>
            <person name="Amaya E."/>
            <person name="Detter J.C."/>
            <person name="Fletcher R."/>
            <person name="Gerhard D.S."/>
            <person name="Goodstein D."/>
            <person name="Graves T."/>
            <person name="Grigoriev I.V."/>
            <person name="Grimwood J."/>
            <person name="Kawashima T."/>
            <person name="Lindquist E."/>
            <person name="Lucas S.M."/>
            <person name="Mead P.E."/>
            <person name="Mitros T."/>
            <person name="Ogino H."/>
            <person name="Ohta Y."/>
            <person name="Poliakov A.V."/>
            <person name="Pollet N."/>
            <person name="Robert J."/>
            <person name="Salamov A."/>
            <person name="Sater A.K."/>
            <person name="Schmutz J."/>
            <person name="Terry A."/>
            <person name="Vize P.D."/>
            <person name="Warren W.C."/>
            <person name="Wells D."/>
            <person name="Wills A."/>
            <person name="Wilson R.K."/>
            <person name="Zimmerman L.B."/>
            <person name="Zorn A.M."/>
            <person name="Grainger R."/>
            <person name="Grammer T."/>
            <person name="Khokha M.K."/>
            <person name="Richardson P.M."/>
            <person name="Rokhsar D.S."/>
        </authorList>
    </citation>
    <scope>NUCLEOTIDE SEQUENCE [LARGE SCALE GENOMIC DNA]</scope>
    <source>
        <strain evidence="14">Nigerian</strain>
    </source>
</reference>
<dbReference type="GO" id="GO:0016020">
    <property type="term" value="C:membrane"/>
    <property type="evidence" value="ECO:0007669"/>
    <property type="project" value="UniProtKB-SubCell"/>
</dbReference>
<evidence type="ECO:0000256" key="3">
    <source>
        <dbReference type="ARBA" id="ARBA00022480"/>
    </source>
</evidence>
<evidence type="ECO:0000256" key="11">
    <source>
        <dbReference type="RuleBase" id="RU004423"/>
    </source>
</evidence>
<keyword evidence="5 12" id="KW-0812">Transmembrane</keyword>
<dbReference type="GO" id="GO:0004930">
    <property type="term" value="F:G protein-coupled receptor activity"/>
    <property type="evidence" value="ECO:0007669"/>
    <property type="project" value="UniProtKB-KW"/>
</dbReference>
<evidence type="ECO:0000313" key="14">
    <source>
        <dbReference type="Ensembl" id="ENSXETP00000104098"/>
    </source>
</evidence>
<dbReference type="Pfam" id="PF05296">
    <property type="entry name" value="TAS2R"/>
    <property type="match status" value="1"/>
</dbReference>
<dbReference type="Gene3D" id="1.20.1070.10">
    <property type="entry name" value="Rhodopsin 7-helix transmembrane proteins"/>
    <property type="match status" value="1"/>
</dbReference>
<name>A0A803J8A5_XENTR</name>
<dbReference type="SUPFAM" id="SSF81321">
    <property type="entry name" value="Family A G protein-coupled receptor-like"/>
    <property type="match status" value="1"/>
</dbReference>
<organism evidence="14">
    <name type="scientific">Xenopus tropicalis</name>
    <name type="common">Western clawed frog</name>
    <name type="synonym">Silurana tropicalis</name>
    <dbReference type="NCBI Taxonomy" id="8364"/>
    <lineage>
        <taxon>Eukaryota</taxon>
        <taxon>Metazoa</taxon>
        <taxon>Chordata</taxon>
        <taxon>Craniata</taxon>
        <taxon>Vertebrata</taxon>
        <taxon>Euteleostomi</taxon>
        <taxon>Amphibia</taxon>
        <taxon>Batrachia</taxon>
        <taxon>Anura</taxon>
        <taxon>Pipoidea</taxon>
        <taxon>Pipidae</taxon>
        <taxon>Xenopodinae</taxon>
        <taxon>Xenopus</taxon>
        <taxon>Silurana</taxon>
    </lineage>
</organism>
<comment type="similarity">
    <text evidence="2 11">Belongs to the G-protein coupled receptor T2R family.</text>
</comment>